<dbReference type="GO" id="GO:0015627">
    <property type="term" value="C:type II protein secretion system complex"/>
    <property type="evidence" value="ECO:0007669"/>
    <property type="project" value="InterPro"/>
</dbReference>
<evidence type="ECO:0000256" key="1">
    <source>
        <dbReference type="ARBA" id="ARBA00004377"/>
    </source>
</evidence>
<feature type="domain" description="General secretion pathway GspH" evidence="12">
    <location>
        <begin position="53"/>
        <end position="163"/>
    </location>
</feature>
<feature type="transmembrane region" description="Helical" evidence="11">
    <location>
        <begin position="20"/>
        <end position="38"/>
    </location>
</feature>
<dbReference type="GO" id="GO:0005886">
    <property type="term" value="C:plasma membrane"/>
    <property type="evidence" value="ECO:0007669"/>
    <property type="project" value="UniProtKB-SubCell"/>
</dbReference>
<dbReference type="EMBL" id="LT837803">
    <property type="protein sequence ID" value="SMB29704.1"/>
    <property type="molecule type" value="Genomic_DNA"/>
</dbReference>
<evidence type="ECO:0000256" key="4">
    <source>
        <dbReference type="ARBA" id="ARBA00022481"/>
    </source>
</evidence>
<comment type="subcellular location">
    <subcellularLocation>
        <location evidence="1">Cell inner membrane</location>
        <topology evidence="1">Single-pass membrane protein</topology>
    </subcellularLocation>
</comment>
<dbReference type="Gene3D" id="3.55.40.10">
    <property type="entry name" value="minor pseudopilin epsh domain"/>
    <property type="match status" value="1"/>
</dbReference>
<protein>
    <recommendedName>
        <fullName evidence="2">Type II secretion system protein H</fullName>
    </recommendedName>
    <alternativeName>
        <fullName evidence="10">General secretion pathway protein H</fullName>
    </alternativeName>
</protein>
<keyword evidence="7 11" id="KW-1133">Transmembrane helix</keyword>
<keyword evidence="6 11" id="KW-0812">Transmembrane</keyword>
<dbReference type="GO" id="GO:0015628">
    <property type="term" value="P:protein secretion by the type II secretion system"/>
    <property type="evidence" value="ECO:0007669"/>
    <property type="project" value="InterPro"/>
</dbReference>
<organism evidence="13 14">
    <name type="scientific">Sterolibacterium denitrificans</name>
    <dbReference type="NCBI Taxonomy" id="157592"/>
    <lineage>
        <taxon>Bacteria</taxon>
        <taxon>Pseudomonadati</taxon>
        <taxon>Pseudomonadota</taxon>
        <taxon>Betaproteobacteria</taxon>
        <taxon>Nitrosomonadales</taxon>
        <taxon>Sterolibacteriaceae</taxon>
        <taxon>Sterolibacterium</taxon>
    </lineage>
</organism>
<dbReference type="Proteomes" id="UP000242886">
    <property type="component" value="Chromosome SDENCHOL"/>
</dbReference>
<dbReference type="PROSITE" id="PS00409">
    <property type="entry name" value="PROKAR_NTER_METHYL"/>
    <property type="match status" value="1"/>
</dbReference>
<keyword evidence="4" id="KW-0488">Methylation</keyword>
<evidence type="ECO:0000256" key="6">
    <source>
        <dbReference type="ARBA" id="ARBA00022692"/>
    </source>
</evidence>
<dbReference type="Pfam" id="PF12019">
    <property type="entry name" value="GspH"/>
    <property type="match status" value="1"/>
</dbReference>
<keyword evidence="3" id="KW-1003">Cell membrane</keyword>
<evidence type="ECO:0000256" key="9">
    <source>
        <dbReference type="ARBA" id="ARBA00025772"/>
    </source>
</evidence>
<evidence type="ECO:0000256" key="7">
    <source>
        <dbReference type="ARBA" id="ARBA00022989"/>
    </source>
</evidence>
<proteinExistence type="inferred from homology"/>
<evidence type="ECO:0000313" key="14">
    <source>
        <dbReference type="Proteomes" id="UP000242886"/>
    </source>
</evidence>
<evidence type="ECO:0000256" key="2">
    <source>
        <dbReference type="ARBA" id="ARBA00021549"/>
    </source>
</evidence>
<dbReference type="SUPFAM" id="SSF54523">
    <property type="entry name" value="Pili subunits"/>
    <property type="match status" value="1"/>
</dbReference>
<evidence type="ECO:0000313" key="13">
    <source>
        <dbReference type="EMBL" id="SMB29704.1"/>
    </source>
</evidence>
<dbReference type="AlphaFoldDB" id="A0A7Z7MVW4"/>
<dbReference type="InterPro" id="IPR022346">
    <property type="entry name" value="T2SS_GspH"/>
</dbReference>
<sequence length="175" mass="18850">MNLDRQPSLPPASQRGFSLIELMMVVVILAILASIAVPSMQNIIVQNRLASRTNELVGAIQFARTEAIKRNQRIRLCRAADATATACTSGDWQHWVILNAANTPLQRGRLDATLTLNGTLANDTITFLPSGLNDITANKNTLTLRSTIGSGATGRRIEIGLAGRTSITRLTANES</sequence>
<accession>A0A7Z7MVW4</accession>
<gene>
    <name evidence="13" type="ORF">SDENCHOL_20882</name>
</gene>
<comment type="similarity">
    <text evidence="9">Belongs to the GSP H family.</text>
</comment>
<keyword evidence="14" id="KW-1185">Reference proteome</keyword>
<evidence type="ECO:0000256" key="10">
    <source>
        <dbReference type="ARBA" id="ARBA00030775"/>
    </source>
</evidence>
<dbReference type="InterPro" id="IPR012902">
    <property type="entry name" value="N_methyl_site"/>
</dbReference>
<evidence type="ECO:0000256" key="11">
    <source>
        <dbReference type="SAM" id="Phobius"/>
    </source>
</evidence>
<evidence type="ECO:0000256" key="3">
    <source>
        <dbReference type="ARBA" id="ARBA00022475"/>
    </source>
</evidence>
<dbReference type="NCBIfam" id="TIGR02532">
    <property type="entry name" value="IV_pilin_GFxxxE"/>
    <property type="match status" value="1"/>
</dbReference>
<evidence type="ECO:0000259" key="12">
    <source>
        <dbReference type="Pfam" id="PF12019"/>
    </source>
</evidence>
<reference evidence="13" key="1">
    <citation type="submission" date="2017-03" db="EMBL/GenBank/DDBJ databases">
        <authorList>
            <consortium name="AG Boll"/>
        </authorList>
    </citation>
    <scope>NUCLEOTIDE SEQUENCE [LARGE SCALE GENOMIC DNA]</scope>
    <source>
        <strain evidence="13">Chol</strain>
    </source>
</reference>
<dbReference type="InterPro" id="IPR045584">
    <property type="entry name" value="Pilin-like"/>
</dbReference>
<dbReference type="RefSeq" id="WP_067169737.1">
    <property type="nucleotide sequence ID" value="NZ_LFZK01000001.1"/>
</dbReference>
<evidence type="ECO:0000256" key="5">
    <source>
        <dbReference type="ARBA" id="ARBA00022519"/>
    </source>
</evidence>
<keyword evidence="8 11" id="KW-0472">Membrane</keyword>
<name>A0A7Z7MVW4_9PROT</name>
<keyword evidence="5" id="KW-0997">Cell inner membrane</keyword>
<dbReference type="Pfam" id="PF07963">
    <property type="entry name" value="N_methyl"/>
    <property type="match status" value="1"/>
</dbReference>
<evidence type="ECO:0000256" key="8">
    <source>
        <dbReference type="ARBA" id="ARBA00023136"/>
    </source>
</evidence>